<accession>A0A9D7T021</accession>
<keyword evidence="1" id="KW-1133">Transmembrane helix</keyword>
<dbReference type="SUPFAM" id="SSF82693">
    <property type="entry name" value="Multidrug efflux transporter AcrB pore domain, PN1, PN2, PC1 and PC2 subdomains"/>
    <property type="match status" value="3"/>
</dbReference>
<feature type="transmembrane region" description="Helical" evidence="1">
    <location>
        <begin position="461"/>
        <end position="487"/>
    </location>
</feature>
<keyword evidence="1" id="KW-0812">Transmembrane</keyword>
<evidence type="ECO:0000256" key="1">
    <source>
        <dbReference type="SAM" id="Phobius"/>
    </source>
</evidence>
<sequence length="1000" mass="110966">MNHSLHHRFQYPLLAISVMLLVVGFFSYKQLKTGLFPDITFPKIKVIADAGQQPVDKMMVMVTVPLENSIKRTEGLDYMRSTTSRGSCEISVFLKWDADIDKAKQQIESFINQAKGNFLQDVSISVEKMNPSILPVMGYSLEGKRSQVELKKIATYQVKPYLAATPGVADVTIMGGKTKEYRIVLQPYKISALGISLEQIQTAVAETNILQSIGYINDHNRLYLTLTDNAIDNLKELQDLVLVNLPNRLIRLSDVAVVELDEVKEYVKINANGKDVPLIAVLKQPDANLVDVNKGVEKRVEELKLILPKDVKLIPYYKQADFVSGSIKSIRDVLGIGLLLAIFVVILFLRSAGTSIVVLVTIPVTIGLTFFMLKAIGYTFNIMTLGAIAAAIGLMIDDAVIVVEQIHRSHEEDPDEPMPSIIRKSMKYLFPALLGSSLSTIVIFIPFSLMSGIAGAYFKVLAYTMVITLSASFIVTWIILPAIFLFVPLKMKNRNKEIKHRTGWISFFIHRPVISFVFLFLCGLAIWWIPSKLQSGFLPEMDEGSIVLDYTSPPGTTLEETDRMLQQLDNILKHQPEVEKFSRRTGTQMGFFITEPNFGDYLIQLKTQRSKSTDEVSDEIRQQIEAGIPQLVVDFGQVIGDMLGDLMSSVQPIELKLFGDNEEGIEDLSRQIADVISNVPGTADVFDGIVIAGPQINIQPDVPKLAQFGLTPSDLQFQLQTQIEGTVISTIFEKEQQVDIRMIYPQAQNTSVHSLADASILLPGGMMKPVQTVANIEIRKGVAEINRENQKIMGVITARLNNRDLGTTLKEIKQTLQDKIVLPPEYHIEYGGSYAQQQQAFKELLLILLTASLLVFIVMLFLFRQIFISFIIILLAIAGMAGSMVALYITGTQLNVGSYTGIIMIVGIIGENAIFTYWQYLKAQETLEREQSILQSIAVRLRPNLMTALGAIVALLPLALGIGTGAQLHQPLAIAVIGGFVLALPLLLIILPTLLKTLKL</sequence>
<feature type="transmembrane region" description="Helical" evidence="1">
    <location>
        <begin position="896"/>
        <end position="920"/>
    </location>
</feature>
<dbReference type="PRINTS" id="PR00702">
    <property type="entry name" value="ACRIFLAVINRP"/>
</dbReference>
<feature type="transmembrane region" description="Helical" evidence="1">
    <location>
        <begin position="844"/>
        <end position="863"/>
    </location>
</feature>
<organism evidence="2 3">
    <name type="scientific">Candidatus Opimibacter skivensis</name>
    <dbReference type="NCBI Taxonomy" id="2982028"/>
    <lineage>
        <taxon>Bacteria</taxon>
        <taxon>Pseudomonadati</taxon>
        <taxon>Bacteroidota</taxon>
        <taxon>Saprospiria</taxon>
        <taxon>Saprospirales</taxon>
        <taxon>Saprospiraceae</taxon>
        <taxon>Candidatus Opimibacter</taxon>
    </lineage>
</organism>
<dbReference type="Proteomes" id="UP000808337">
    <property type="component" value="Unassembled WGS sequence"/>
</dbReference>
<gene>
    <name evidence="2" type="ORF">IPP15_22780</name>
</gene>
<evidence type="ECO:0000313" key="2">
    <source>
        <dbReference type="EMBL" id="MBK9985147.1"/>
    </source>
</evidence>
<feature type="transmembrane region" description="Helical" evidence="1">
    <location>
        <begin position="941"/>
        <end position="960"/>
    </location>
</feature>
<dbReference type="SUPFAM" id="SSF82866">
    <property type="entry name" value="Multidrug efflux transporter AcrB transmembrane domain"/>
    <property type="match status" value="2"/>
</dbReference>
<dbReference type="AlphaFoldDB" id="A0A9D7T021"/>
<feature type="transmembrane region" description="Helical" evidence="1">
    <location>
        <begin position="428"/>
        <end position="449"/>
    </location>
</feature>
<dbReference type="Gene3D" id="3.30.70.1440">
    <property type="entry name" value="Multidrug efflux transporter AcrB pore domain"/>
    <property type="match status" value="1"/>
</dbReference>
<dbReference type="Pfam" id="PF00873">
    <property type="entry name" value="ACR_tran"/>
    <property type="match status" value="1"/>
</dbReference>
<keyword evidence="1" id="KW-0472">Membrane</keyword>
<evidence type="ECO:0000313" key="3">
    <source>
        <dbReference type="Proteomes" id="UP000808337"/>
    </source>
</evidence>
<feature type="transmembrane region" description="Helical" evidence="1">
    <location>
        <begin position="972"/>
        <end position="995"/>
    </location>
</feature>
<dbReference type="InterPro" id="IPR001036">
    <property type="entry name" value="Acrflvin-R"/>
</dbReference>
<feature type="transmembrane region" description="Helical" evidence="1">
    <location>
        <begin position="870"/>
        <end position="890"/>
    </location>
</feature>
<feature type="transmembrane region" description="Helical" evidence="1">
    <location>
        <begin position="508"/>
        <end position="529"/>
    </location>
</feature>
<feature type="transmembrane region" description="Helical" evidence="1">
    <location>
        <begin position="356"/>
        <end position="376"/>
    </location>
</feature>
<dbReference type="EMBL" id="JADKGY010000033">
    <property type="protein sequence ID" value="MBK9985147.1"/>
    <property type="molecule type" value="Genomic_DNA"/>
</dbReference>
<comment type="caution">
    <text evidence="2">The sequence shown here is derived from an EMBL/GenBank/DDBJ whole genome shotgun (WGS) entry which is preliminary data.</text>
</comment>
<dbReference type="SUPFAM" id="SSF82714">
    <property type="entry name" value="Multidrug efflux transporter AcrB TolC docking domain, DN and DC subdomains"/>
    <property type="match status" value="2"/>
</dbReference>
<dbReference type="Gene3D" id="3.30.70.1320">
    <property type="entry name" value="Multidrug efflux transporter AcrB pore domain like"/>
    <property type="match status" value="1"/>
</dbReference>
<dbReference type="GO" id="GO:0005886">
    <property type="term" value="C:plasma membrane"/>
    <property type="evidence" value="ECO:0007669"/>
    <property type="project" value="TreeGrafter"/>
</dbReference>
<dbReference type="Gene3D" id="3.30.70.1430">
    <property type="entry name" value="Multidrug efflux transporter AcrB pore domain"/>
    <property type="match status" value="2"/>
</dbReference>
<feature type="transmembrane region" description="Helical" evidence="1">
    <location>
        <begin position="9"/>
        <end position="28"/>
    </location>
</feature>
<dbReference type="Gene3D" id="1.20.1640.10">
    <property type="entry name" value="Multidrug efflux transporter AcrB transmembrane domain"/>
    <property type="match status" value="2"/>
</dbReference>
<dbReference type="PANTHER" id="PTHR32063:SF24">
    <property type="entry name" value="CATION EFFLUX SYSTEM (ACRB_ACRD_ACRF FAMILY)"/>
    <property type="match status" value="1"/>
</dbReference>
<reference evidence="2 3" key="1">
    <citation type="submission" date="2020-10" db="EMBL/GenBank/DDBJ databases">
        <title>Connecting structure to function with the recovery of over 1000 high-quality activated sludge metagenome-assembled genomes encoding full-length rRNA genes using long-read sequencing.</title>
        <authorList>
            <person name="Singleton C.M."/>
            <person name="Petriglieri F."/>
            <person name="Kristensen J.M."/>
            <person name="Kirkegaard R.H."/>
            <person name="Michaelsen T.Y."/>
            <person name="Andersen M.H."/>
            <person name="Karst S.M."/>
            <person name="Dueholm M.S."/>
            <person name="Nielsen P.H."/>
            <person name="Albertsen M."/>
        </authorList>
    </citation>
    <scope>NUCLEOTIDE SEQUENCE [LARGE SCALE GENOMIC DNA]</scope>
    <source>
        <strain evidence="2">Ribe_18-Q3-R11-54_MAXAC.273</strain>
    </source>
</reference>
<protein>
    <submittedName>
        <fullName evidence="2">Efflux RND transporter permease subunit</fullName>
    </submittedName>
</protein>
<name>A0A9D7T021_9BACT</name>
<proteinExistence type="predicted"/>
<dbReference type="PANTHER" id="PTHR32063">
    <property type="match status" value="1"/>
</dbReference>
<dbReference type="Gene3D" id="3.30.2090.10">
    <property type="entry name" value="Multidrug efflux transporter AcrB TolC docking domain, DN and DC subdomains"/>
    <property type="match status" value="2"/>
</dbReference>
<dbReference type="InterPro" id="IPR027463">
    <property type="entry name" value="AcrB_DN_DC_subdom"/>
</dbReference>
<feature type="transmembrane region" description="Helical" evidence="1">
    <location>
        <begin position="333"/>
        <end position="349"/>
    </location>
</feature>
<dbReference type="GO" id="GO:0042910">
    <property type="term" value="F:xenobiotic transmembrane transporter activity"/>
    <property type="evidence" value="ECO:0007669"/>
    <property type="project" value="TreeGrafter"/>
</dbReference>